<reference evidence="2 3" key="1">
    <citation type="submission" date="2024-10" db="EMBL/GenBank/DDBJ databases">
        <title>The Natural Products Discovery Center: Release of the First 8490 Sequenced Strains for Exploring Actinobacteria Biosynthetic Diversity.</title>
        <authorList>
            <person name="Kalkreuter E."/>
            <person name="Kautsar S.A."/>
            <person name="Yang D."/>
            <person name="Bader C.D."/>
            <person name="Teijaro C.N."/>
            <person name="Fluegel L."/>
            <person name="Davis C.M."/>
            <person name="Simpson J.R."/>
            <person name="Lauterbach L."/>
            <person name="Steele A.D."/>
            <person name="Gui C."/>
            <person name="Meng S."/>
            <person name="Li G."/>
            <person name="Viehrig K."/>
            <person name="Ye F."/>
            <person name="Su P."/>
            <person name="Kiefer A.F."/>
            <person name="Nichols A."/>
            <person name="Cepeda A.J."/>
            <person name="Yan W."/>
            <person name="Fan B."/>
            <person name="Jiang Y."/>
            <person name="Adhikari A."/>
            <person name="Zheng C.-J."/>
            <person name="Schuster L."/>
            <person name="Cowan T.M."/>
            <person name="Smanski M.J."/>
            <person name="Chevrette M.G."/>
            <person name="De Carvalho L.P.S."/>
            <person name="Shen B."/>
        </authorList>
    </citation>
    <scope>NUCLEOTIDE SEQUENCE [LARGE SCALE GENOMIC DNA]</scope>
    <source>
        <strain evidence="2 3">NPDC051599</strain>
    </source>
</reference>
<proteinExistence type="predicted"/>
<protein>
    <submittedName>
        <fullName evidence="2">Uncharacterized protein</fullName>
    </submittedName>
</protein>
<evidence type="ECO:0000313" key="2">
    <source>
        <dbReference type="EMBL" id="MFI5681997.1"/>
    </source>
</evidence>
<evidence type="ECO:0000256" key="1">
    <source>
        <dbReference type="SAM" id="MobiDB-lite"/>
    </source>
</evidence>
<evidence type="ECO:0000313" key="3">
    <source>
        <dbReference type="Proteomes" id="UP001612415"/>
    </source>
</evidence>
<gene>
    <name evidence="2" type="ORF">ACIA8P_46905</name>
</gene>
<name>A0ABW7YHU8_STRCE</name>
<comment type="caution">
    <text evidence="2">The sequence shown here is derived from an EMBL/GenBank/DDBJ whole genome shotgun (WGS) entry which is preliminary data.</text>
</comment>
<keyword evidence="3" id="KW-1185">Reference proteome</keyword>
<feature type="region of interest" description="Disordered" evidence="1">
    <location>
        <begin position="71"/>
        <end position="110"/>
    </location>
</feature>
<dbReference type="RefSeq" id="WP_398663126.1">
    <property type="nucleotide sequence ID" value="NZ_JBITDC010000037.1"/>
</dbReference>
<feature type="compositionally biased region" description="Basic and acidic residues" evidence="1">
    <location>
        <begin position="1"/>
        <end position="12"/>
    </location>
</feature>
<feature type="region of interest" description="Disordered" evidence="1">
    <location>
        <begin position="1"/>
        <end position="40"/>
    </location>
</feature>
<organism evidence="2 3">
    <name type="scientific">Streptomyces cellulosae</name>
    <dbReference type="NCBI Taxonomy" id="1968"/>
    <lineage>
        <taxon>Bacteria</taxon>
        <taxon>Bacillati</taxon>
        <taxon>Actinomycetota</taxon>
        <taxon>Actinomycetes</taxon>
        <taxon>Kitasatosporales</taxon>
        <taxon>Streptomycetaceae</taxon>
        <taxon>Streptomyces</taxon>
    </lineage>
</organism>
<sequence>MTRGRPAGDFHRRPLRGLTPRAAPPPAHTASPGVEGVSLPPALRLHFTPDTVPERLYETVRKLGLKLQLSPNGADIDQAGQTGGELATPGRNDALRPRHHATGSVDELAP</sequence>
<dbReference type="EMBL" id="JBITDC010000037">
    <property type="protein sequence ID" value="MFI5681997.1"/>
    <property type="molecule type" value="Genomic_DNA"/>
</dbReference>
<accession>A0ABW7YHU8</accession>
<dbReference type="Proteomes" id="UP001612415">
    <property type="component" value="Unassembled WGS sequence"/>
</dbReference>